<dbReference type="OrthoDB" id="8021850at2759"/>
<organism evidence="3 4">
    <name type="scientific">Chrysodeixis includens</name>
    <name type="common">Soybean looper</name>
    <name type="synonym">Pseudoplusia includens</name>
    <dbReference type="NCBI Taxonomy" id="689277"/>
    <lineage>
        <taxon>Eukaryota</taxon>
        <taxon>Metazoa</taxon>
        <taxon>Ecdysozoa</taxon>
        <taxon>Arthropoda</taxon>
        <taxon>Hexapoda</taxon>
        <taxon>Insecta</taxon>
        <taxon>Pterygota</taxon>
        <taxon>Neoptera</taxon>
        <taxon>Endopterygota</taxon>
        <taxon>Lepidoptera</taxon>
        <taxon>Glossata</taxon>
        <taxon>Ditrysia</taxon>
        <taxon>Noctuoidea</taxon>
        <taxon>Noctuidae</taxon>
        <taxon>Plusiinae</taxon>
        <taxon>Chrysodeixis</taxon>
    </lineage>
</organism>
<keyword evidence="1" id="KW-0812">Transmembrane</keyword>
<dbReference type="Pfam" id="PF09777">
    <property type="entry name" value="OSTMP1"/>
    <property type="match status" value="1"/>
</dbReference>
<keyword evidence="1" id="KW-0472">Membrane</keyword>
<dbReference type="AlphaFoldDB" id="A0A9P0C2Y6"/>
<gene>
    <name evidence="3" type="ORF">CINC_LOCUS12478</name>
</gene>
<keyword evidence="4" id="KW-1185">Reference proteome</keyword>
<evidence type="ECO:0000256" key="1">
    <source>
        <dbReference type="SAM" id="Phobius"/>
    </source>
</evidence>
<feature type="signal peptide" evidence="2">
    <location>
        <begin position="1"/>
        <end position="22"/>
    </location>
</feature>
<name>A0A9P0C2Y6_CHRIL</name>
<keyword evidence="1" id="KW-1133">Transmembrane helix</keyword>
<dbReference type="Proteomes" id="UP001154114">
    <property type="component" value="Chromosome 8"/>
</dbReference>
<feature type="chain" id="PRO_5040450384" description="Osteopetrosis-associated transmembrane protein 1" evidence="2">
    <location>
        <begin position="23"/>
        <end position="290"/>
    </location>
</feature>
<feature type="transmembrane region" description="Helical" evidence="1">
    <location>
        <begin position="239"/>
        <end position="258"/>
    </location>
</feature>
<protein>
    <recommendedName>
        <fullName evidence="5">Osteopetrosis-associated transmembrane protein 1</fullName>
    </recommendedName>
</protein>
<keyword evidence="2" id="KW-0732">Signal</keyword>
<dbReference type="InterPro" id="IPR019172">
    <property type="entry name" value="Osteopetrosis-assoc_TM_1"/>
</dbReference>
<evidence type="ECO:0008006" key="5">
    <source>
        <dbReference type="Google" id="ProtNLM"/>
    </source>
</evidence>
<proteinExistence type="predicted"/>
<dbReference type="GO" id="GO:0005829">
    <property type="term" value="C:cytosol"/>
    <property type="evidence" value="ECO:0007669"/>
    <property type="project" value="TreeGrafter"/>
</dbReference>
<dbReference type="PANTHER" id="PTHR15644">
    <property type="entry name" value="OSTEOPETROSIS ASSOCIATED TRANSMEMBRANE PROTEIN 1"/>
    <property type="match status" value="1"/>
</dbReference>
<evidence type="ECO:0000313" key="3">
    <source>
        <dbReference type="EMBL" id="CAH0627023.1"/>
    </source>
</evidence>
<reference evidence="3" key="1">
    <citation type="submission" date="2021-12" db="EMBL/GenBank/DDBJ databases">
        <authorList>
            <person name="King R."/>
        </authorList>
    </citation>
    <scope>NUCLEOTIDE SEQUENCE</scope>
</reference>
<evidence type="ECO:0000256" key="2">
    <source>
        <dbReference type="SAM" id="SignalP"/>
    </source>
</evidence>
<dbReference type="PANTHER" id="PTHR15644:SF2">
    <property type="entry name" value="OSTEOPETROSIS-ASSOCIATED TRANSMEMBRANE PROTEIN 1"/>
    <property type="match status" value="1"/>
</dbReference>
<accession>A0A9P0C2Y6</accession>
<evidence type="ECO:0000313" key="4">
    <source>
        <dbReference type="Proteomes" id="UP001154114"/>
    </source>
</evidence>
<sequence>MNINSYHVFFFLFLHSTTTLKADTSTTEPINLESMVARTGEGYLSSFPEECSIILNKFADASSNFTRCSILHARPIRICSRCIDEFVQFTNVYEELLKTVVNGTSCKSIFISRDRLDAILEYHDNIQSIWDKGHCYSCFDWSNKEPVLSNETKLFNEKYNETMECIMKYIDPTNKNDTQPVCDNCMQSYVQLDNYYKTLSIDAIGVDSICIDVVDSMNATRSIWSKGLNCCKVRRTPEIIFLCCTGIISALPIFYYLVLRFFSPMRDLPNVLKQSRFKQTILRSLGRTNN</sequence>
<dbReference type="EMBL" id="LR824011">
    <property type="protein sequence ID" value="CAH0627023.1"/>
    <property type="molecule type" value="Genomic_DNA"/>
</dbReference>